<feature type="region of interest" description="Disordered" evidence="1">
    <location>
        <begin position="938"/>
        <end position="1054"/>
    </location>
</feature>
<feature type="compositionally biased region" description="Basic and acidic residues" evidence="1">
    <location>
        <begin position="964"/>
        <end position="978"/>
    </location>
</feature>
<dbReference type="EMBL" id="BFEA01000244">
    <property type="protein sequence ID" value="GBG76407.1"/>
    <property type="molecule type" value="Genomic_DNA"/>
</dbReference>
<gene>
    <name evidence="2" type="ORF">CBR_g22155</name>
</gene>
<feature type="compositionally biased region" description="Acidic residues" evidence="1">
    <location>
        <begin position="1218"/>
        <end position="1231"/>
    </location>
</feature>
<keyword evidence="3" id="KW-1185">Reference proteome</keyword>
<proteinExistence type="predicted"/>
<feature type="region of interest" description="Disordered" evidence="1">
    <location>
        <begin position="768"/>
        <end position="791"/>
    </location>
</feature>
<evidence type="ECO:0000313" key="2">
    <source>
        <dbReference type="EMBL" id="GBG76407.1"/>
    </source>
</evidence>
<organism evidence="2 3">
    <name type="scientific">Chara braunii</name>
    <name type="common">Braun's stonewort</name>
    <dbReference type="NCBI Taxonomy" id="69332"/>
    <lineage>
        <taxon>Eukaryota</taxon>
        <taxon>Viridiplantae</taxon>
        <taxon>Streptophyta</taxon>
        <taxon>Charophyceae</taxon>
        <taxon>Charales</taxon>
        <taxon>Characeae</taxon>
        <taxon>Chara</taxon>
    </lineage>
</organism>
<dbReference type="Gramene" id="GBG76407">
    <property type="protein sequence ID" value="GBG76407"/>
    <property type="gene ID" value="CBR_g22155"/>
</dbReference>
<feature type="region of interest" description="Disordered" evidence="1">
    <location>
        <begin position="1202"/>
        <end position="1236"/>
    </location>
</feature>
<accession>A0A388L275</accession>
<evidence type="ECO:0000256" key="1">
    <source>
        <dbReference type="SAM" id="MobiDB-lite"/>
    </source>
</evidence>
<feature type="compositionally biased region" description="Low complexity" evidence="1">
    <location>
        <begin position="768"/>
        <end position="778"/>
    </location>
</feature>
<feature type="compositionally biased region" description="Low complexity" evidence="1">
    <location>
        <begin position="985"/>
        <end position="1001"/>
    </location>
</feature>
<feature type="compositionally biased region" description="Gly residues" evidence="1">
    <location>
        <begin position="946"/>
        <end position="963"/>
    </location>
</feature>
<sequence length="1293" mass="142500">MAQLFDEGEAQTMVTTGNAKTGCRNSDNWCAGASEGEATGAKKKGVIDIDAAYFLEWKNGVRTKREFAINPSQVVDIGEWEAAYNQRSLDPVQIQAIIDAMTTAYSQTEKTYELPTLKLAPLGLVKPTPGVRADRLKPEDWEDMLAGQYSYYAVAGQHNAAAARALLGTDVAVRYNFERWPARMVYFSNEDFEGYFLVSAEDNKKDLKAPPRQLKLSMRDIRWCWKELGYPKAVMGNPSGKQAQVEAWRRFCAEALHRTSYNHLWTLADDKTEQGIKKQNAALRSYFPLAMAGKSAWETGMEFFERWETGRLLAPEGAKWIAKKEKVQGLKPGVSHIENEKDGRKVVVYNVPVEGPQKKGKKEKEPGDWFVQVTKTDPHCWKSMEALTDNEKYRLLKKVLNCEVVWVQTGSSALEKQGKLGMHEAVQLVKCDRILVRLWNYYQFKHKNRPDSDWTTKYPFLKKREAILAKFERKGLDAALWDGSRKLVSDSSLFKDYPPYMGDDLRENTSVVYDARLAAGDAAAVGALQKVTPTEISDMSFDACEWPVVIHGRDPVVYKGMGRNPTQFAHLLEFLCKKGDGIMFLGNAQVVWEVLKGGHNVIALEGNSEWLQFTLDFLKTAVNSGAYRCEFITKSEKPRRVWDPSTDMWFKLSARKRSRIYEIYEFLFLEKRPARGTDIEYMRRKEHMLALLDNYHGATRLNAKNFLDRLELLYFVESEPVLRLESYGALIDADEESLTGVVFDTGAPEEDSDTEEIDIDYRLAPVLPSSASSSASPSTNRPAQATPVRRTPSKLLARLTPRLAAPPPLRPGCQVPLQHPSWKDENIHFEGHDHTRSTEADWGHDMIWHPGTIQPAIWKWEWVMAIVDTDGEWKPSERLAKFDYLDIARSVMVDKVTSENSNLHPADPAIIATADRLFRELHDKQWLEISDDFYDLETSPSKKKGSVGGGPPSPPGAGGGGGSGHEEGGGGGSGHEEGSGGGSGHTTSGGSAPASSPAPGSQGRIAHSGVGEGGVNVTHSPTARSGKSGKFARIRTSQTEDPVPVEAAKSNGIRTSTTLEQVALPSWTAFDSSGEVGRASCAGDPVSAVKGKSAGIPTRADDVQASVPVQRSSTGAQASEMGAALAVREATPPALGQGRSAESQREIAGAAPSAFLATKSAVIRTSSVTCLQSEEARTEEGGTSVHTDDRSLGSALMRLQGAESCETDGGEEWVQVEGGEEEGEWEEGGEGDEGREKELITLRDGEDGEGGLSITDETRKGWMTETRKGWMTETRMSVGRHLIRSVWCTPDQV</sequence>
<dbReference type="Proteomes" id="UP000265515">
    <property type="component" value="Unassembled WGS sequence"/>
</dbReference>
<protein>
    <submittedName>
        <fullName evidence="2">Uncharacterized protein</fullName>
    </submittedName>
</protein>
<comment type="caution">
    <text evidence="2">The sequence shown here is derived from an EMBL/GenBank/DDBJ whole genome shotgun (WGS) entry which is preliminary data.</text>
</comment>
<name>A0A388L275_CHABU</name>
<reference evidence="2 3" key="1">
    <citation type="journal article" date="2018" name="Cell">
        <title>The Chara Genome: Secondary Complexity and Implications for Plant Terrestrialization.</title>
        <authorList>
            <person name="Nishiyama T."/>
            <person name="Sakayama H."/>
            <person name="Vries J.D."/>
            <person name="Buschmann H."/>
            <person name="Saint-Marcoux D."/>
            <person name="Ullrich K.K."/>
            <person name="Haas F.B."/>
            <person name="Vanderstraeten L."/>
            <person name="Becker D."/>
            <person name="Lang D."/>
            <person name="Vosolsobe S."/>
            <person name="Rombauts S."/>
            <person name="Wilhelmsson P.K.I."/>
            <person name="Janitza P."/>
            <person name="Kern R."/>
            <person name="Heyl A."/>
            <person name="Rumpler F."/>
            <person name="Villalobos L.I.A.C."/>
            <person name="Clay J.M."/>
            <person name="Skokan R."/>
            <person name="Toyoda A."/>
            <person name="Suzuki Y."/>
            <person name="Kagoshima H."/>
            <person name="Schijlen E."/>
            <person name="Tajeshwar N."/>
            <person name="Catarino B."/>
            <person name="Hetherington A.J."/>
            <person name="Saltykova A."/>
            <person name="Bonnot C."/>
            <person name="Breuninger H."/>
            <person name="Symeonidi A."/>
            <person name="Radhakrishnan G.V."/>
            <person name="Van Nieuwerburgh F."/>
            <person name="Deforce D."/>
            <person name="Chang C."/>
            <person name="Karol K.G."/>
            <person name="Hedrich R."/>
            <person name="Ulvskov P."/>
            <person name="Glockner G."/>
            <person name="Delwiche C.F."/>
            <person name="Petrasek J."/>
            <person name="Van de Peer Y."/>
            <person name="Friml J."/>
            <person name="Beilby M."/>
            <person name="Dolan L."/>
            <person name="Kohara Y."/>
            <person name="Sugano S."/>
            <person name="Fujiyama A."/>
            <person name="Delaux P.-M."/>
            <person name="Quint M."/>
            <person name="TheiBen G."/>
            <person name="Hagemann M."/>
            <person name="Harholt J."/>
            <person name="Dunand C."/>
            <person name="Zachgo S."/>
            <person name="Langdale J."/>
            <person name="Maumus F."/>
            <person name="Straeten D.V.D."/>
            <person name="Gould S.B."/>
            <person name="Rensing S.A."/>
        </authorList>
    </citation>
    <scope>NUCLEOTIDE SEQUENCE [LARGE SCALE GENOMIC DNA]</scope>
    <source>
        <strain evidence="2 3">S276</strain>
    </source>
</reference>
<evidence type="ECO:0000313" key="3">
    <source>
        <dbReference type="Proteomes" id="UP000265515"/>
    </source>
</evidence>